<feature type="coiled-coil region" evidence="3">
    <location>
        <begin position="57"/>
        <end position="95"/>
    </location>
</feature>
<reference evidence="5" key="1">
    <citation type="journal article" date="2015" name="J. Biotechnol.">
        <title>The structure of the Cyberlindnera jadinii genome and its relation to Candida utilis analyzed by the occurrence of single nucleotide polymorphisms.</title>
        <authorList>
            <person name="Rupp O."/>
            <person name="Brinkrolf K."/>
            <person name="Buerth C."/>
            <person name="Kunigo M."/>
            <person name="Schneider J."/>
            <person name="Jaenicke S."/>
            <person name="Goesmann A."/>
            <person name="Puehler A."/>
            <person name="Jaeger K.-E."/>
            <person name="Ernst J.F."/>
        </authorList>
    </citation>
    <scope>NUCLEOTIDE SEQUENCE [LARGE SCALE GENOMIC DNA]</scope>
    <source>
        <strain evidence="5">ATCC 18201 / CBS 1600 / BCRC 20928 / JCM 3617 / NBRC 0987 / NRRL Y-1542</strain>
    </source>
</reference>
<dbReference type="Pfam" id="PF13041">
    <property type="entry name" value="PPR_2"/>
    <property type="match status" value="1"/>
</dbReference>
<keyword evidence="3" id="KW-0175">Coiled coil</keyword>
<dbReference type="PROSITE" id="PS51375">
    <property type="entry name" value="PPR"/>
    <property type="match status" value="1"/>
</dbReference>
<dbReference type="InterPro" id="IPR002885">
    <property type="entry name" value="PPR_rpt"/>
</dbReference>
<dbReference type="PANTHER" id="PTHR47939:SF1">
    <property type="entry name" value="OS04G0684500 PROTEIN"/>
    <property type="match status" value="1"/>
</dbReference>
<dbReference type="Proteomes" id="UP000038830">
    <property type="component" value="Unassembled WGS sequence"/>
</dbReference>
<comment type="subcellular location">
    <subcellularLocation>
        <location evidence="1">Mitochondrion</location>
    </subcellularLocation>
</comment>
<protein>
    <recommendedName>
        <fullName evidence="6">Pentacotripeptide-repeat region of PRORP domain-containing protein</fullName>
    </recommendedName>
</protein>
<evidence type="ECO:0000256" key="1">
    <source>
        <dbReference type="ARBA" id="ARBA00004173"/>
    </source>
</evidence>
<evidence type="ECO:0008006" key="6">
    <source>
        <dbReference type="Google" id="ProtNLM"/>
    </source>
</evidence>
<evidence type="ECO:0000256" key="2">
    <source>
        <dbReference type="PROSITE-ProRule" id="PRU00708"/>
    </source>
</evidence>
<evidence type="ECO:0000313" key="5">
    <source>
        <dbReference type="Proteomes" id="UP000038830"/>
    </source>
</evidence>
<dbReference type="InterPro" id="IPR011990">
    <property type="entry name" value="TPR-like_helical_dom_sf"/>
</dbReference>
<evidence type="ECO:0000256" key="3">
    <source>
        <dbReference type="SAM" id="Coils"/>
    </source>
</evidence>
<dbReference type="EMBL" id="CDQK01000004">
    <property type="protein sequence ID" value="CEP23146.1"/>
    <property type="molecule type" value="Genomic_DNA"/>
</dbReference>
<proteinExistence type="predicted"/>
<dbReference type="InterPro" id="IPR050667">
    <property type="entry name" value="PPR-containing_protein"/>
</dbReference>
<feature type="repeat" description="PPR" evidence="2">
    <location>
        <begin position="325"/>
        <end position="359"/>
    </location>
</feature>
<name>A0A0H5C578_CYBJN</name>
<gene>
    <name evidence="4" type="ORF">BN1211_3664</name>
</gene>
<dbReference type="Pfam" id="PF13812">
    <property type="entry name" value="PPR_3"/>
    <property type="match status" value="1"/>
</dbReference>
<dbReference type="NCBIfam" id="TIGR00756">
    <property type="entry name" value="PPR"/>
    <property type="match status" value="1"/>
</dbReference>
<dbReference type="AlphaFoldDB" id="A0A0H5C578"/>
<dbReference type="GO" id="GO:0005739">
    <property type="term" value="C:mitochondrion"/>
    <property type="evidence" value="ECO:0007669"/>
    <property type="project" value="UniProtKB-SubCell"/>
</dbReference>
<organism evidence="4 5">
    <name type="scientific">Cyberlindnera jadinii (strain ATCC 18201 / CBS 1600 / BCRC 20928 / JCM 3617 / NBRC 0987 / NRRL Y-1542)</name>
    <name type="common">Torula yeast</name>
    <name type="synonym">Candida utilis</name>
    <dbReference type="NCBI Taxonomy" id="983966"/>
    <lineage>
        <taxon>Eukaryota</taxon>
        <taxon>Fungi</taxon>
        <taxon>Dikarya</taxon>
        <taxon>Ascomycota</taxon>
        <taxon>Saccharomycotina</taxon>
        <taxon>Saccharomycetes</taxon>
        <taxon>Phaffomycetales</taxon>
        <taxon>Phaffomycetaceae</taxon>
        <taxon>Cyberlindnera</taxon>
    </lineage>
</organism>
<evidence type="ECO:0000313" key="4">
    <source>
        <dbReference type="EMBL" id="CEP23146.1"/>
    </source>
</evidence>
<sequence length="724" mass="83603">MSSTVRVLRRGVSLQRGVFQIIPMRTLIVAPQRRQTKRKHKRRPPASGDAVHINHEARVLDDKLRELQKLAQSVKQDIAQRKEEKIQQMMDLEHDTEDADIDMLYNELMIEGSKSNDTLKISDGQSNTSVSLFDTPAKGINLPRPILDRLDDSVRNIVVKDRSNWNAVVSDLYTKKDGFKGLTAKDVGQFMSEIPAGSINVASVSMVDSMMKDASMDYTRHSYDFFMKHYAANGDAVKTQELFDLYSKVHEPSLYMYGHLIKAYVANSNLSRINVALEKMFDKGIEPSLQIYTNVLQLCVALDDSKQADEVFQMMKFRSVKSKPDVHAYNKMIHLACKDRDIHRAFDLYHEMLSEKLRPDIFTYDTLIRSCSKTNDHIVDGYNFISKVYETGLELGVNTFQSMLRLAARDGDLELARALYLLIFEKRGEPNAESLVYLMMAYRDFREGHVPQIFHHKDGSNMRRNVLRMVDFMGLHQTDVDDIQLQRRREMYPPLLPLSNVRAPKHIIAESNAIWAWNIAKNRTLLNSRTLIPYLRISVEHGDKDEFQRRWNQYTYACKEIGKDDVIIMEQQDDGSNAEPDDNLSPPALSFVKQMNYSIERNSELYLTYLSAGKRFEDYSMCERAWIERGKYRSTTAYQSLPRRTKAQLDFNFAREMVLALTHLKLLQDAVHVVKSSEKQFPWSFYTLKPLYVACEEVGDYASAREISAICGKDKARHRNLSLR</sequence>
<dbReference type="PANTHER" id="PTHR47939">
    <property type="entry name" value="MEMBRANE-ASSOCIATED SALT-INDUCIBLE PROTEIN-LIKE"/>
    <property type="match status" value="1"/>
</dbReference>
<accession>A0A0H5C578</accession>
<dbReference type="Gene3D" id="1.25.40.10">
    <property type="entry name" value="Tetratricopeptide repeat domain"/>
    <property type="match status" value="2"/>
</dbReference>